<dbReference type="GO" id="GO:0030276">
    <property type="term" value="F:clathrin binding"/>
    <property type="evidence" value="ECO:0007669"/>
    <property type="project" value="TreeGrafter"/>
</dbReference>
<dbReference type="GO" id="GO:0030125">
    <property type="term" value="C:clathrin vesicle coat"/>
    <property type="evidence" value="ECO:0007669"/>
    <property type="project" value="TreeGrafter"/>
</dbReference>
<dbReference type="InterPro" id="IPR008942">
    <property type="entry name" value="ENTH_VHS"/>
</dbReference>
<keyword evidence="3" id="KW-1185">Reference proteome</keyword>
<dbReference type="GO" id="GO:0005543">
    <property type="term" value="F:phospholipid binding"/>
    <property type="evidence" value="ECO:0007669"/>
    <property type="project" value="TreeGrafter"/>
</dbReference>
<evidence type="ECO:0000313" key="3">
    <source>
        <dbReference type="Proteomes" id="UP000784294"/>
    </source>
</evidence>
<gene>
    <name evidence="2" type="ORF">PXEA_LOCUS5381</name>
</gene>
<dbReference type="PANTHER" id="PTHR12276:SF115">
    <property type="entry name" value="FI19443P1"/>
    <property type="match status" value="1"/>
</dbReference>
<dbReference type="CDD" id="cd03571">
    <property type="entry name" value="ENTH"/>
    <property type="match status" value="1"/>
</dbReference>
<accession>A0A448WHI6</accession>
<organism evidence="2 3">
    <name type="scientific">Protopolystoma xenopodis</name>
    <dbReference type="NCBI Taxonomy" id="117903"/>
    <lineage>
        <taxon>Eukaryota</taxon>
        <taxon>Metazoa</taxon>
        <taxon>Spiralia</taxon>
        <taxon>Lophotrochozoa</taxon>
        <taxon>Platyhelminthes</taxon>
        <taxon>Monogenea</taxon>
        <taxon>Polyopisthocotylea</taxon>
        <taxon>Polystomatidea</taxon>
        <taxon>Polystomatidae</taxon>
        <taxon>Protopolystoma</taxon>
    </lineage>
</organism>
<dbReference type="Pfam" id="PF01417">
    <property type="entry name" value="ENTH"/>
    <property type="match status" value="1"/>
</dbReference>
<reference evidence="2" key="1">
    <citation type="submission" date="2018-11" db="EMBL/GenBank/DDBJ databases">
        <authorList>
            <consortium name="Pathogen Informatics"/>
        </authorList>
    </citation>
    <scope>NUCLEOTIDE SEQUENCE</scope>
</reference>
<dbReference type="Proteomes" id="UP000784294">
    <property type="component" value="Unassembled WGS sequence"/>
</dbReference>
<comment type="caution">
    <text evidence="2">The sequence shown here is derived from an EMBL/GenBank/DDBJ whole genome shotgun (WGS) entry which is preliminary data.</text>
</comment>
<dbReference type="GO" id="GO:0005886">
    <property type="term" value="C:plasma membrane"/>
    <property type="evidence" value="ECO:0007669"/>
    <property type="project" value="TreeGrafter"/>
</dbReference>
<dbReference type="Gene3D" id="1.25.40.90">
    <property type="match status" value="1"/>
</dbReference>
<feature type="domain" description="ENTH" evidence="1">
    <location>
        <begin position="3"/>
        <end position="86"/>
    </location>
</feature>
<dbReference type="PANTHER" id="PTHR12276">
    <property type="entry name" value="EPSIN/ENT-RELATED"/>
    <property type="match status" value="1"/>
</dbReference>
<name>A0A448WHI6_9PLAT</name>
<dbReference type="SUPFAM" id="SSF48464">
    <property type="entry name" value="ENTH/VHS domain"/>
    <property type="match status" value="1"/>
</dbReference>
<sequence>MKNTVKNYSDCQRLVREATSNDPWGPSSSSMLEIAVATQSPIHYEEIMSLLWSRLQDKTKYWRHILKSLIVMEYIMKVGNQAVSFV</sequence>
<dbReference type="EMBL" id="CAAALY010013316">
    <property type="protein sequence ID" value="VEL11941.1"/>
    <property type="molecule type" value="Genomic_DNA"/>
</dbReference>
<dbReference type="GO" id="GO:0006897">
    <property type="term" value="P:endocytosis"/>
    <property type="evidence" value="ECO:0007669"/>
    <property type="project" value="TreeGrafter"/>
</dbReference>
<dbReference type="GO" id="GO:0005768">
    <property type="term" value="C:endosome"/>
    <property type="evidence" value="ECO:0007669"/>
    <property type="project" value="TreeGrafter"/>
</dbReference>
<dbReference type="OrthoDB" id="4033880at2759"/>
<proteinExistence type="predicted"/>
<evidence type="ECO:0000259" key="1">
    <source>
        <dbReference type="PROSITE" id="PS50942"/>
    </source>
</evidence>
<dbReference type="InterPro" id="IPR013809">
    <property type="entry name" value="ENTH"/>
</dbReference>
<protein>
    <recommendedName>
        <fullName evidence="1">ENTH domain-containing protein</fullName>
    </recommendedName>
</protein>
<dbReference type="AlphaFoldDB" id="A0A448WHI6"/>
<evidence type="ECO:0000313" key="2">
    <source>
        <dbReference type="EMBL" id="VEL11941.1"/>
    </source>
</evidence>
<dbReference type="SMART" id="SM00273">
    <property type="entry name" value="ENTH"/>
    <property type="match status" value="1"/>
</dbReference>
<dbReference type="PROSITE" id="PS50942">
    <property type="entry name" value="ENTH"/>
    <property type="match status" value="1"/>
</dbReference>